<dbReference type="SUPFAM" id="SSF53474">
    <property type="entry name" value="alpha/beta-Hydrolases"/>
    <property type="match status" value="1"/>
</dbReference>
<evidence type="ECO:0000313" key="4">
    <source>
        <dbReference type="Proteomes" id="UP000076154"/>
    </source>
</evidence>
<comment type="caution">
    <text evidence="3">The sequence shown here is derived from an EMBL/GenBank/DDBJ whole genome shotgun (WGS) entry which is preliminary data.</text>
</comment>
<gene>
    <name evidence="3" type="primary">ACES</name>
    <name evidence="3" type="ORF">Hypma_006402</name>
</gene>
<dbReference type="PANTHER" id="PTHR11559">
    <property type="entry name" value="CARBOXYLESTERASE"/>
    <property type="match status" value="1"/>
</dbReference>
<dbReference type="InterPro" id="IPR029058">
    <property type="entry name" value="AB_hydrolase_fold"/>
</dbReference>
<dbReference type="AlphaFoldDB" id="A0A369K0J7"/>
<feature type="domain" description="Carboxylesterase type B" evidence="2">
    <location>
        <begin position="59"/>
        <end position="179"/>
    </location>
</feature>
<name>A0A369K0J7_HYPMA</name>
<reference evidence="3" key="1">
    <citation type="submission" date="2018-04" db="EMBL/GenBank/DDBJ databases">
        <title>Whole genome sequencing of Hypsizygus marmoreus.</title>
        <authorList>
            <person name="Choi I.-G."/>
            <person name="Min B."/>
            <person name="Kim J.-G."/>
            <person name="Kim S."/>
            <person name="Oh Y.-L."/>
            <person name="Kong W.-S."/>
            <person name="Park H."/>
            <person name="Jeong J."/>
            <person name="Song E.-S."/>
        </authorList>
    </citation>
    <scope>NUCLEOTIDE SEQUENCE [LARGE SCALE GENOMIC DNA]</scope>
    <source>
        <strain evidence="3">51987-8</strain>
    </source>
</reference>
<dbReference type="OrthoDB" id="408631at2759"/>
<keyword evidence="1" id="KW-1133">Transmembrane helix</keyword>
<evidence type="ECO:0000256" key="1">
    <source>
        <dbReference type="SAM" id="Phobius"/>
    </source>
</evidence>
<dbReference type="Proteomes" id="UP000076154">
    <property type="component" value="Unassembled WGS sequence"/>
</dbReference>
<dbReference type="Pfam" id="PF00135">
    <property type="entry name" value="COesterase"/>
    <property type="match status" value="1"/>
</dbReference>
<dbReference type="InterPro" id="IPR050309">
    <property type="entry name" value="Type-B_Carboxylest/Lipase"/>
</dbReference>
<feature type="transmembrane region" description="Helical" evidence="1">
    <location>
        <begin position="31"/>
        <end position="50"/>
    </location>
</feature>
<organism evidence="3 4">
    <name type="scientific">Hypsizygus marmoreus</name>
    <name type="common">White beech mushroom</name>
    <name type="synonym">Agaricus marmoreus</name>
    <dbReference type="NCBI Taxonomy" id="39966"/>
    <lineage>
        <taxon>Eukaryota</taxon>
        <taxon>Fungi</taxon>
        <taxon>Dikarya</taxon>
        <taxon>Basidiomycota</taxon>
        <taxon>Agaricomycotina</taxon>
        <taxon>Agaricomycetes</taxon>
        <taxon>Agaricomycetidae</taxon>
        <taxon>Agaricales</taxon>
        <taxon>Tricholomatineae</taxon>
        <taxon>Lyophyllaceae</taxon>
        <taxon>Hypsizygus</taxon>
    </lineage>
</organism>
<protein>
    <submittedName>
        <fullName evidence="3">Acetylcholinesterase-1</fullName>
    </submittedName>
</protein>
<accession>A0A369K0J7</accession>
<dbReference type="InParanoid" id="A0A369K0J7"/>
<dbReference type="EMBL" id="LUEZ02000040">
    <property type="protein sequence ID" value="RDB26105.1"/>
    <property type="molecule type" value="Genomic_DNA"/>
</dbReference>
<sequence length="354" mass="38458">MHSRIRRRLRVHPKNLLVLEQLQKLGSENILLEYTIVMFAVYLVIFLSVIEILSLPTSQVVDLGYARYQGIFNTTTRNTVFLGMRYAAPPTGDLQWKGPKFLTSLQEFSMSTHNHHMMAGSGTSPTSPFQTQALTSRAATANSEDRLFLNVFTPGLVSEHKEKLRVVFWIHGGGYMAGSVFGFLPGAAVKTGGSLNVWLLDQEFSLSGFKNTLASWLASMSCSSAANSLACLRAVDAGLLETANINTGISSFFGTFAFVLVIDGTFITQHPIEALKQRKVNGEVFLGVTNTLEGALSVDQSTASTVSVPNYVGQLFPNFGHREIAAAVAQYGNLGPQSSKLRLSREKVGGSLAL</sequence>
<dbReference type="Gene3D" id="3.40.50.1820">
    <property type="entry name" value="alpha/beta hydrolase"/>
    <property type="match status" value="2"/>
</dbReference>
<keyword evidence="1" id="KW-0812">Transmembrane</keyword>
<keyword evidence="1" id="KW-0472">Membrane</keyword>
<evidence type="ECO:0000313" key="3">
    <source>
        <dbReference type="EMBL" id="RDB26105.1"/>
    </source>
</evidence>
<dbReference type="InterPro" id="IPR002018">
    <property type="entry name" value="CarbesteraseB"/>
</dbReference>
<dbReference type="STRING" id="39966.A0A369K0J7"/>
<evidence type="ECO:0000259" key="2">
    <source>
        <dbReference type="Pfam" id="PF00135"/>
    </source>
</evidence>
<keyword evidence="4" id="KW-1185">Reference proteome</keyword>
<proteinExistence type="predicted"/>